<protein>
    <submittedName>
        <fullName evidence="2">Uncharacterized protein</fullName>
    </submittedName>
</protein>
<comment type="caution">
    <text evidence="2">The sequence shown here is derived from an EMBL/GenBank/DDBJ whole genome shotgun (WGS) entry which is preliminary data.</text>
</comment>
<name>A0A5B7EZE9_PORTR</name>
<feature type="region of interest" description="Disordered" evidence="1">
    <location>
        <begin position="1"/>
        <end position="71"/>
    </location>
</feature>
<sequence length="71" mass="7234">MSSSGTPGILKGLKRGSALSLPYTVTPEPGESCRAVQKTSGDPGRSGINRVTSGTRGVRGSSQGSVREPEC</sequence>
<gene>
    <name evidence="2" type="ORF">E2C01_031193</name>
</gene>
<evidence type="ECO:0000313" key="2">
    <source>
        <dbReference type="EMBL" id="MPC37704.1"/>
    </source>
</evidence>
<proteinExistence type="predicted"/>
<evidence type="ECO:0000313" key="3">
    <source>
        <dbReference type="Proteomes" id="UP000324222"/>
    </source>
</evidence>
<accession>A0A5B7EZE9</accession>
<keyword evidence="3" id="KW-1185">Reference proteome</keyword>
<dbReference type="Proteomes" id="UP000324222">
    <property type="component" value="Unassembled WGS sequence"/>
</dbReference>
<evidence type="ECO:0000256" key="1">
    <source>
        <dbReference type="SAM" id="MobiDB-lite"/>
    </source>
</evidence>
<dbReference type="EMBL" id="VSRR010003858">
    <property type="protein sequence ID" value="MPC37704.1"/>
    <property type="molecule type" value="Genomic_DNA"/>
</dbReference>
<organism evidence="2 3">
    <name type="scientific">Portunus trituberculatus</name>
    <name type="common">Swimming crab</name>
    <name type="synonym">Neptunus trituberculatus</name>
    <dbReference type="NCBI Taxonomy" id="210409"/>
    <lineage>
        <taxon>Eukaryota</taxon>
        <taxon>Metazoa</taxon>
        <taxon>Ecdysozoa</taxon>
        <taxon>Arthropoda</taxon>
        <taxon>Crustacea</taxon>
        <taxon>Multicrustacea</taxon>
        <taxon>Malacostraca</taxon>
        <taxon>Eumalacostraca</taxon>
        <taxon>Eucarida</taxon>
        <taxon>Decapoda</taxon>
        <taxon>Pleocyemata</taxon>
        <taxon>Brachyura</taxon>
        <taxon>Eubrachyura</taxon>
        <taxon>Portunoidea</taxon>
        <taxon>Portunidae</taxon>
        <taxon>Portuninae</taxon>
        <taxon>Portunus</taxon>
    </lineage>
</organism>
<dbReference type="AlphaFoldDB" id="A0A5B7EZE9"/>
<reference evidence="2 3" key="1">
    <citation type="submission" date="2019-05" db="EMBL/GenBank/DDBJ databases">
        <title>Another draft genome of Portunus trituberculatus and its Hox gene families provides insights of decapod evolution.</title>
        <authorList>
            <person name="Jeong J.-H."/>
            <person name="Song I."/>
            <person name="Kim S."/>
            <person name="Choi T."/>
            <person name="Kim D."/>
            <person name="Ryu S."/>
            <person name="Kim W."/>
        </authorList>
    </citation>
    <scope>NUCLEOTIDE SEQUENCE [LARGE SCALE GENOMIC DNA]</scope>
    <source>
        <tissue evidence="2">Muscle</tissue>
    </source>
</reference>
<feature type="compositionally biased region" description="Polar residues" evidence="1">
    <location>
        <begin position="49"/>
        <end position="65"/>
    </location>
</feature>